<dbReference type="EMBL" id="VMGN01000034">
    <property type="protein sequence ID" value="TSC93663.1"/>
    <property type="molecule type" value="Genomic_DNA"/>
</dbReference>
<dbReference type="Proteomes" id="UP000316495">
    <property type="component" value="Unassembled WGS sequence"/>
</dbReference>
<name>A0A554LLB4_9BACT</name>
<organism evidence="2 3">
    <name type="scientific">Candidatus Berkelbacteria bacterium Athens1014_28</name>
    <dbReference type="NCBI Taxonomy" id="2017145"/>
    <lineage>
        <taxon>Bacteria</taxon>
        <taxon>Candidatus Berkelbacteria</taxon>
    </lineage>
</organism>
<dbReference type="AlphaFoldDB" id="A0A554LLB4"/>
<comment type="caution">
    <text evidence="2">The sequence shown here is derived from an EMBL/GenBank/DDBJ whole genome shotgun (WGS) entry which is preliminary data.</text>
</comment>
<feature type="transmembrane region" description="Helical" evidence="1">
    <location>
        <begin position="45"/>
        <end position="69"/>
    </location>
</feature>
<dbReference type="Pfam" id="PF12822">
    <property type="entry name" value="ECF_trnsprt"/>
    <property type="match status" value="1"/>
</dbReference>
<protein>
    <submittedName>
        <fullName evidence="2">[Fe] hydrogenase subunit HymD</fullName>
    </submittedName>
</protein>
<feature type="transmembrane region" description="Helical" evidence="1">
    <location>
        <begin position="145"/>
        <end position="164"/>
    </location>
</feature>
<feature type="transmembrane region" description="Helical" evidence="1">
    <location>
        <begin position="106"/>
        <end position="133"/>
    </location>
</feature>
<keyword evidence="1" id="KW-0472">Membrane</keyword>
<accession>A0A554LLB4</accession>
<evidence type="ECO:0000313" key="3">
    <source>
        <dbReference type="Proteomes" id="UP000316495"/>
    </source>
</evidence>
<keyword evidence="1" id="KW-0812">Transmembrane</keyword>
<feature type="transmembrane region" description="Helical" evidence="1">
    <location>
        <begin position="13"/>
        <end position="33"/>
    </location>
</feature>
<reference evidence="2 3" key="1">
    <citation type="submission" date="2017-07" db="EMBL/GenBank/DDBJ databases">
        <title>Mechanisms for carbon and nitrogen cycling indicate functional differentiation within the Candidate Phyla Radiation.</title>
        <authorList>
            <person name="Danczak R.E."/>
            <person name="Johnston M.D."/>
            <person name="Kenah C."/>
            <person name="Slattery M."/>
            <person name="Wrighton K.C."/>
            <person name="Wilkins M.J."/>
        </authorList>
    </citation>
    <scope>NUCLEOTIDE SEQUENCE [LARGE SCALE GENOMIC DNA]</scope>
    <source>
        <strain evidence="2">Athens1014_28</strain>
    </source>
</reference>
<dbReference type="InterPro" id="IPR024529">
    <property type="entry name" value="ECF_trnsprt_substrate-spec"/>
</dbReference>
<keyword evidence="1" id="KW-1133">Transmembrane helix</keyword>
<dbReference type="GO" id="GO:0022857">
    <property type="term" value="F:transmembrane transporter activity"/>
    <property type="evidence" value="ECO:0007669"/>
    <property type="project" value="InterPro"/>
</dbReference>
<evidence type="ECO:0000256" key="1">
    <source>
        <dbReference type="SAM" id="Phobius"/>
    </source>
</evidence>
<evidence type="ECO:0000313" key="2">
    <source>
        <dbReference type="EMBL" id="TSC93663.1"/>
    </source>
</evidence>
<gene>
    <name evidence="2" type="ORF">Athens101428_594</name>
</gene>
<sequence length="175" mass="18899">MQETKTFETNKKIALLSVQFVLFVAIVTIAPMIKQQFIVGPLVNATLFISAATLGTAGAIMIGLIPSVISLSTGLLPAVLAPVIPFIMISNAILVLVFAGLKKRNFFLGVVSASVLKYLFLYATSSVVISLILKKEVAKQVVLMMSWPQLVTALIGGVIAYSFLRVLRHKTAYED</sequence>
<proteinExistence type="predicted"/>
<feature type="transmembrane region" description="Helical" evidence="1">
    <location>
        <begin position="75"/>
        <end position="99"/>
    </location>
</feature>